<dbReference type="Pfam" id="PF00155">
    <property type="entry name" value="Aminotran_1_2"/>
    <property type="match status" value="1"/>
</dbReference>
<evidence type="ECO:0000313" key="5">
    <source>
        <dbReference type="EMBL" id="PWN94833.1"/>
    </source>
</evidence>
<dbReference type="SUPFAM" id="SSF53383">
    <property type="entry name" value="PLP-dependent transferases"/>
    <property type="match status" value="1"/>
</dbReference>
<dbReference type="Gene3D" id="3.40.640.10">
    <property type="entry name" value="Type I PLP-dependent aspartate aminotransferase-like (Major domain)"/>
    <property type="match status" value="1"/>
</dbReference>
<dbReference type="InterPro" id="IPR015422">
    <property type="entry name" value="PyrdxlP-dep_Trfase_small"/>
</dbReference>
<gene>
    <name evidence="5" type="ORF">FA09DRAFT_323246</name>
</gene>
<feature type="region of interest" description="Disordered" evidence="3">
    <location>
        <begin position="14"/>
        <end position="40"/>
    </location>
</feature>
<dbReference type="STRING" id="58919.A0A316Z3S1"/>
<proteinExistence type="inferred from homology"/>
<dbReference type="GeneID" id="37268625"/>
<dbReference type="PANTHER" id="PTHR43795">
    <property type="entry name" value="BIFUNCTIONAL ASPARTATE AMINOTRANSFERASE AND GLUTAMATE/ASPARTATE-PREPHENATE AMINOTRANSFERASE-RELATED"/>
    <property type="match status" value="1"/>
</dbReference>
<evidence type="ECO:0000256" key="2">
    <source>
        <dbReference type="ARBA" id="ARBA00022898"/>
    </source>
</evidence>
<organism evidence="5 6">
    <name type="scientific">Tilletiopsis washingtonensis</name>
    <dbReference type="NCBI Taxonomy" id="58919"/>
    <lineage>
        <taxon>Eukaryota</taxon>
        <taxon>Fungi</taxon>
        <taxon>Dikarya</taxon>
        <taxon>Basidiomycota</taxon>
        <taxon>Ustilaginomycotina</taxon>
        <taxon>Exobasidiomycetes</taxon>
        <taxon>Entylomatales</taxon>
        <taxon>Entylomatales incertae sedis</taxon>
        <taxon>Tilletiopsis</taxon>
    </lineage>
</organism>
<dbReference type="InterPro" id="IPR015424">
    <property type="entry name" value="PyrdxlP-dep_Trfase"/>
</dbReference>
<evidence type="ECO:0000256" key="1">
    <source>
        <dbReference type="ARBA" id="ARBA00007441"/>
    </source>
</evidence>
<dbReference type="RefSeq" id="XP_025595112.1">
    <property type="nucleotide sequence ID" value="XM_025741081.1"/>
</dbReference>
<dbReference type="InterPro" id="IPR004839">
    <property type="entry name" value="Aminotransferase_I/II_large"/>
</dbReference>
<keyword evidence="6" id="KW-1185">Reference proteome</keyword>
<comment type="similarity">
    <text evidence="1">Belongs to the class-I pyridoxal-phosphate-dependent aminotransferase family.</text>
</comment>
<dbReference type="CDD" id="cd00609">
    <property type="entry name" value="AAT_like"/>
    <property type="match status" value="1"/>
</dbReference>
<dbReference type="InterPro" id="IPR050478">
    <property type="entry name" value="Ethylene_sulfur-biosynth"/>
</dbReference>
<feature type="domain" description="Aminotransferase class I/classII large" evidence="4">
    <location>
        <begin position="144"/>
        <end position="461"/>
    </location>
</feature>
<dbReference type="Gene3D" id="3.90.1150.10">
    <property type="entry name" value="Aspartate Aminotransferase, domain 1"/>
    <property type="match status" value="1"/>
</dbReference>
<name>A0A316Z3S1_9BASI</name>
<dbReference type="OrthoDB" id="7042322at2759"/>
<dbReference type="PROSITE" id="PS00105">
    <property type="entry name" value="AA_TRANSFER_CLASS_1"/>
    <property type="match status" value="1"/>
</dbReference>
<accession>A0A316Z3S1</accession>
<protein>
    <submittedName>
        <fullName evidence="5">PLP-dependent transferase</fullName>
    </submittedName>
</protein>
<keyword evidence="2" id="KW-0663">Pyridoxal phosphate</keyword>
<evidence type="ECO:0000256" key="3">
    <source>
        <dbReference type="SAM" id="MobiDB-lite"/>
    </source>
</evidence>
<feature type="compositionally biased region" description="Polar residues" evidence="3">
    <location>
        <begin position="21"/>
        <end position="31"/>
    </location>
</feature>
<dbReference type="GO" id="GO:0008483">
    <property type="term" value="F:transaminase activity"/>
    <property type="evidence" value="ECO:0007669"/>
    <property type="project" value="TreeGrafter"/>
</dbReference>
<dbReference type="EMBL" id="KZ819308">
    <property type="protein sequence ID" value="PWN94833.1"/>
    <property type="molecule type" value="Genomic_DNA"/>
</dbReference>
<sequence>MGVLLSACLTREKDARKGPSSAESVQASGPHNLSPRGARNAASFGPEMQAILKVFQDQYDADSNPDGIVVLGVADNSLLRTELLEYFNKPGRLHLSAPEMTYANRVFASARLLDALAGLYNEVPDGLEPHEGPHEAPRLIHAVKEKHTVVGSGATGILDAVAWVLCAKQEGILLSTPAYNAFFNDFTVRADATIVEVPTSPAETLTAAQLVEKYETALQQARRAGTTVRMLLLCNPHNPTGCIYPREHIVALARFAAKHDLHLVSDEIYARSCFRTRAVPDPPQFHSVLSMDLQKEAGLPLSKLHVVTSASKDFSINGFRLGVFISQGNPEAIAAMTALGLMAQASSPAGNLWFTLLEDREYCLWFLAEQRRRLAAAFNYVAAWAAHHGIPLAPANAGHFLLIDLSRFSGKTAKGEAELTSRFIEKKVFVAPGAQYHHPKPGFYRLTFSVEPKALQVGLSRVEETLALESWIAKQPRLSFGDSHPPPALAAPDA</sequence>
<dbReference type="InterPro" id="IPR015421">
    <property type="entry name" value="PyrdxlP-dep_Trfase_major"/>
</dbReference>
<dbReference type="AlphaFoldDB" id="A0A316Z3S1"/>
<evidence type="ECO:0000259" key="4">
    <source>
        <dbReference type="Pfam" id="PF00155"/>
    </source>
</evidence>
<dbReference type="PRINTS" id="PR00753">
    <property type="entry name" value="ACCSYNTHASE"/>
</dbReference>
<reference evidence="5 6" key="1">
    <citation type="journal article" date="2018" name="Mol. Biol. Evol.">
        <title>Broad Genomic Sampling Reveals a Smut Pathogenic Ancestry of the Fungal Clade Ustilaginomycotina.</title>
        <authorList>
            <person name="Kijpornyongpan T."/>
            <person name="Mondo S.J."/>
            <person name="Barry K."/>
            <person name="Sandor L."/>
            <person name="Lee J."/>
            <person name="Lipzen A."/>
            <person name="Pangilinan J."/>
            <person name="LaButti K."/>
            <person name="Hainaut M."/>
            <person name="Henrissat B."/>
            <person name="Grigoriev I.V."/>
            <person name="Spatafora J.W."/>
            <person name="Aime M.C."/>
        </authorList>
    </citation>
    <scope>NUCLEOTIDE SEQUENCE [LARGE SCALE GENOMIC DNA]</scope>
    <source>
        <strain evidence="5 6">MCA 4186</strain>
    </source>
</reference>
<dbReference type="GO" id="GO:0030170">
    <property type="term" value="F:pyridoxal phosphate binding"/>
    <property type="evidence" value="ECO:0007669"/>
    <property type="project" value="InterPro"/>
</dbReference>
<keyword evidence="5" id="KW-0808">Transferase</keyword>
<dbReference type="InterPro" id="IPR004838">
    <property type="entry name" value="NHTrfase_class1_PyrdxlP-BS"/>
</dbReference>
<dbReference type="Proteomes" id="UP000245946">
    <property type="component" value="Unassembled WGS sequence"/>
</dbReference>
<dbReference type="GO" id="GO:0006520">
    <property type="term" value="P:amino acid metabolic process"/>
    <property type="evidence" value="ECO:0007669"/>
    <property type="project" value="TreeGrafter"/>
</dbReference>
<evidence type="ECO:0000313" key="6">
    <source>
        <dbReference type="Proteomes" id="UP000245946"/>
    </source>
</evidence>
<dbReference type="PANTHER" id="PTHR43795:SF39">
    <property type="entry name" value="AMINOTRANSFERASE CLASS I_CLASSII DOMAIN-CONTAINING PROTEIN"/>
    <property type="match status" value="1"/>
</dbReference>